<organism evidence="1 2">
    <name type="scientific">Violaceomyces palustris</name>
    <dbReference type="NCBI Taxonomy" id="1673888"/>
    <lineage>
        <taxon>Eukaryota</taxon>
        <taxon>Fungi</taxon>
        <taxon>Dikarya</taxon>
        <taxon>Basidiomycota</taxon>
        <taxon>Ustilaginomycotina</taxon>
        <taxon>Ustilaginomycetes</taxon>
        <taxon>Violaceomycetales</taxon>
        <taxon>Violaceomycetaceae</taxon>
        <taxon>Violaceomyces</taxon>
    </lineage>
</organism>
<evidence type="ECO:0000313" key="2">
    <source>
        <dbReference type="Proteomes" id="UP000245626"/>
    </source>
</evidence>
<gene>
    <name evidence="1" type="ORF">IE53DRAFT_388943</name>
</gene>
<keyword evidence="2" id="KW-1185">Reference proteome</keyword>
<sequence>MPLAGYLRLASVPLVSAAIGLVCLHQAMLTGPNRSILPLAKNCFLPSRQKLSTDYTDGAIPMVDNFICISMPFFKDLIVDRLSAGITSLLLSVMGPAILHLCYTAVSPNRKSLLSGGWLVLFITALGQGLGFGMVAAIFGTLILTVGSYETYKRSAPSINPVPTPAGSIYLSNIAVLLAAGLGIAQLALDPEGWYSYNTRLVFLFYPILFIPVVIRSFLTTTIRDERAARIEVASWDAESVSYSFERTWSYYRKVAYVSAVLYWYGCNRIFRGWYYEGGKLNDSSYFAIWDALATLVFLFSLVALERTTFRCKAASHPLSGAPKPQLQVECERAIERAPAGHVWLETTVTGLLLASIVAGPGFAAGVWWASGEEEQGWKARKAWREAIAVEGKKE</sequence>
<evidence type="ECO:0000313" key="1">
    <source>
        <dbReference type="EMBL" id="PWN48860.1"/>
    </source>
</evidence>
<accession>A0ACD0NST2</accession>
<dbReference type="Proteomes" id="UP000245626">
    <property type="component" value="Unassembled WGS sequence"/>
</dbReference>
<name>A0ACD0NST2_9BASI</name>
<proteinExistence type="predicted"/>
<protein>
    <submittedName>
        <fullName evidence="1">Uncharacterized protein</fullName>
    </submittedName>
</protein>
<dbReference type="EMBL" id="KZ820132">
    <property type="protein sequence ID" value="PWN48860.1"/>
    <property type="molecule type" value="Genomic_DNA"/>
</dbReference>
<reference evidence="1 2" key="1">
    <citation type="journal article" date="2018" name="Mol. Biol. Evol.">
        <title>Broad Genomic Sampling Reveals a Smut Pathogenic Ancestry of the Fungal Clade Ustilaginomycotina.</title>
        <authorList>
            <person name="Kijpornyongpan T."/>
            <person name="Mondo S.J."/>
            <person name="Barry K."/>
            <person name="Sandor L."/>
            <person name="Lee J."/>
            <person name="Lipzen A."/>
            <person name="Pangilinan J."/>
            <person name="LaButti K."/>
            <person name="Hainaut M."/>
            <person name="Henrissat B."/>
            <person name="Grigoriev I.V."/>
            <person name="Spatafora J.W."/>
            <person name="Aime M.C."/>
        </authorList>
    </citation>
    <scope>NUCLEOTIDE SEQUENCE [LARGE SCALE GENOMIC DNA]</scope>
    <source>
        <strain evidence="1 2">SA 807</strain>
    </source>
</reference>